<comment type="subcellular location">
    <subcellularLocation>
        <location evidence="4">Periplasm</location>
    </subcellularLocation>
</comment>
<organism evidence="6 7">
    <name type="scientific">Pseudidiomarina maritima</name>
    <dbReference type="NCBI Taxonomy" id="519453"/>
    <lineage>
        <taxon>Bacteria</taxon>
        <taxon>Pseudomonadati</taxon>
        <taxon>Pseudomonadota</taxon>
        <taxon>Gammaproteobacteria</taxon>
        <taxon>Alteromonadales</taxon>
        <taxon>Idiomarinaceae</taxon>
        <taxon>Pseudidiomarina</taxon>
    </lineage>
</organism>
<dbReference type="Gene3D" id="2.60.450.10">
    <property type="entry name" value="Lipopolysaccharide (LPS) transport protein A like domain"/>
    <property type="match status" value="1"/>
</dbReference>
<keyword evidence="7" id="KW-1185">Reference proteome</keyword>
<dbReference type="GO" id="GO:0009279">
    <property type="term" value="C:cell outer membrane"/>
    <property type="evidence" value="ECO:0007669"/>
    <property type="project" value="TreeGrafter"/>
</dbReference>
<dbReference type="InterPro" id="IPR005653">
    <property type="entry name" value="OstA-like_N"/>
</dbReference>
<evidence type="ECO:0000313" key="6">
    <source>
        <dbReference type="EMBL" id="PWW13043.1"/>
    </source>
</evidence>
<dbReference type="HAMAP" id="MF_01914">
    <property type="entry name" value="LPS_assembly_LptA"/>
    <property type="match status" value="1"/>
</dbReference>
<dbReference type="GO" id="GO:0001530">
    <property type="term" value="F:lipopolysaccharide binding"/>
    <property type="evidence" value="ECO:0007669"/>
    <property type="project" value="InterPro"/>
</dbReference>
<dbReference type="GO" id="GO:0015920">
    <property type="term" value="P:lipopolysaccharide transport"/>
    <property type="evidence" value="ECO:0007669"/>
    <property type="project" value="UniProtKB-UniRule"/>
</dbReference>
<proteinExistence type="inferred from homology"/>
<evidence type="ECO:0000259" key="5">
    <source>
        <dbReference type="Pfam" id="PF03968"/>
    </source>
</evidence>
<comment type="caution">
    <text evidence="6">The sequence shown here is derived from an EMBL/GenBank/DDBJ whole genome shotgun (WGS) entry which is preliminary data.</text>
</comment>
<evidence type="ECO:0000313" key="7">
    <source>
        <dbReference type="Proteomes" id="UP000246964"/>
    </source>
</evidence>
<sequence length="180" mass="19867" precursor="true">MLKPFIPAAKLILSSLVLTAALFSNAAFSQGKDDFNQPIRINAERDWVDIANKIVVFERSVIIEQGSLKITADKLSVEREGEAQDAVFIAEGAPAVYTQQLEDGSVITAKANQIIYDQAQQLLTLRGNVEVAQGNSVSRGGEMVYNFATQQMTTRGDKDTDRVTTIYMPKQQDDKNNEQP</sequence>
<protein>
    <recommendedName>
        <fullName evidence="4">Lipopolysaccharide export system protein LptA</fullName>
    </recommendedName>
</protein>
<evidence type="ECO:0000256" key="2">
    <source>
        <dbReference type="ARBA" id="ARBA00022729"/>
    </source>
</evidence>
<evidence type="ECO:0000256" key="1">
    <source>
        <dbReference type="ARBA" id="ARBA00022448"/>
    </source>
</evidence>
<dbReference type="Pfam" id="PF03968">
    <property type="entry name" value="LptD_N"/>
    <property type="match status" value="1"/>
</dbReference>
<dbReference type="GO" id="GO:0030288">
    <property type="term" value="C:outer membrane-bounded periplasmic space"/>
    <property type="evidence" value="ECO:0007669"/>
    <property type="project" value="TreeGrafter"/>
</dbReference>
<dbReference type="InterPro" id="IPR014340">
    <property type="entry name" value="LptA"/>
</dbReference>
<dbReference type="GO" id="GO:0043165">
    <property type="term" value="P:Gram-negative-bacterium-type cell outer membrane assembly"/>
    <property type="evidence" value="ECO:0007669"/>
    <property type="project" value="UniProtKB-UniRule"/>
</dbReference>
<dbReference type="PANTHER" id="PTHR36504:SF1">
    <property type="entry name" value="LIPOPOLYSACCHARIDE EXPORT SYSTEM PROTEIN LPTA"/>
    <property type="match status" value="1"/>
</dbReference>
<dbReference type="Proteomes" id="UP000246964">
    <property type="component" value="Unassembled WGS sequence"/>
</dbReference>
<evidence type="ECO:0000256" key="3">
    <source>
        <dbReference type="ARBA" id="ARBA00022764"/>
    </source>
</evidence>
<keyword evidence="2 4" id="KW-0732">Signal</keyword>
<dbReference type="PANTHER" id="PTHR36504">
    <property type="entry name" value="LIPOPOLYSACCHARIDE EXPORT SYSTEM PROTEIN LPTA"/>
    <property type="match status" value="1"/>
</dbReference>
<feature type="domain" description="Organic solvent tolerance-like N-terminal" evidence="5">
    <location>
        <begin position="41"/>
        <end position="150"/>
    </location>
</feature>
<accession>A0A317Q8Y9</accession>
<dbReference type="GO" id="GO:0017089">
    <property type="term" value="F:glycolipid transfer activity"/>
    <property type="evidence" value="ECO:0007669"/>
    <property type="project" value="TreeGrafter"/>
</dbReference>
<dbReference type="OrthoDB" id="5599500at2"/>
<dbReference type="EMBL" id="QGTT01000007">
    <property type="protein sequence ID" value="PWW13043.1"/>
    <property type="molecule type" value="Genomic_DNA"/>
</dbReference>
<feature type="signal peptide" evidence="4">
    <location>
        <begin position="1"/>
        <end position="26"/>
    </location>
</feature>
<comment type="function">
    <text evidence="4">Involved in the assembly of lipopolysaccharide (LPS). Required for the translocation of LPS from the inner membrane to the outer membrane. May form a bridge between the inner membrane and the outer membrane, via interactions with LptC and LptD, thereby facilitating LPS transfer across the periplasm.</text>
</comment>
<reference evidence="6 7" key="1">
    <citation type="submission" date="2018-05" db="EMBL/GenBank/DDBJ databases">
        <title>Freshwater and sediment microbial communities from various areas in North America, analyzing microbe dynamics in response to fracking.</title>
        <authorList>
            <person name="Lamendella R."/>
        </authorList>
    </citation>
    <scope>NUCLEOTIDE SEQUENCE [LARGE SCALE GENOMIC DNA]</scope>
    <source>
        <strain evidence="6 7">125B1</strain>
    </source>
</reference>
<dbReference type="RefSeq" id="WP_110075984.1">
    <property type="nucleotide sequence ID" value="NZ_QGTT01000007.1"/>
</dbReference>
<dbReference type="AlphaFoldDB" id="A0A317Q8Y9"/>
<name>A0A317Q8Y9_9GAMM</name>
<dbReference type="NCBIfam" id="TIGR03002">
    <property type="entry name" value="outer_YhbN_LptA"/>
    <property type="match status" value="1"/>
</dbReference>
<comment type="similarity">
    <text evidence="4">Belongs to the LptA family.</text>
</comment>
<keyword evidence="3 4" id="KW-0574">Periplasm</keyword>
<comment type="subunit">
    <text evidence="4">Component of the lipopolysaccharide transport and assembly complex.</text>
</comment>
<gene>
    <name evidence="4" type="primary">lptA</name>
    <name evidence="6" type="ORF">DET45_10774</name>
</gene>
<feature type="chain" id="PRO_5016472885" description="Lipopolysaccharide export system protein LptA" evidence="4">
    <location>
        <begin position="27"/>
        <end position="180"/>
    </location>
</feature>
<dbReference type="InterPro" id="IPR052037">
    <property type="entry name" value="LPS_export_LptA"/>
</dbReference>
<keyword evidence="1 4" id="KW-0813">Transport</keyword>
<evidence type="ECO:0000256" key="4">
    <source>
        <dbReference type="HAMAP-Rule" id="MF_01914"/>
    </source>
</evidence>